<evidence type="ECO:0000313" key="13">
    <source>
        <dbReference type="EMBL" id="ALP41963.1"/>
    </source>
</evidence>
<evidence type="ECO:0000256" key="7">
    <source>
        <dbReference type="ARBA" id="ARBA00022970"/>
    </source>
</evidence>
<dbReference type="SUPFAM" id="SSF161098">
    <property type="entry name" value="MetI-like"/>
    <property type="match status" value="1"/>
</dbReference>
<dbReference type="CDD" id="cd06261">
    <property type="entry name" value="TM_PBP2"/>
    <property type="match status" value="1"/>
</dbReference>
<dbReference type="InterPro" id="IPR043429">
    <property type="entry name" value="ArtM/GltK/GlnP/TcyL/YhdX-like"/>
</dbReference>
<dbReference type="PANTHER" id="PTHR30614:SF10">
    <property type="entry name" value="ARGININE ABC TRANSPORTER PERMEASE PROTEIN ARTM"/>
    <property type="match status" value="1"/>
</dbReference>
<dbReference type="EMBL" id="CP013067">
    <property type="protein sequence ID" value="ALP41963.1"/>
    <property type="molecule type" value="Genomic_DNA"/>
</dbReference>
<dbReference type="STRING" id="652.WL1483_2544"/>
<dbReference type="PROSITE" id="PS50928">
    <property type="entry name" value="ABC_TM1"/>
    <property type="match status" value="1"/>
</dbReference>
<name>A0A0S2SJV1_9GAMM</name>
<dbReference type="OrthoDB" id="4404959at2"/>
<keyword evidence="6 11" id="KW-0812">Transmembrane</keyword>
<dbReference type="Pfam" id="PF00528">
    <property type="entry name" value="BPD_transp_1"/>
    <property type="match status" value="1"/>
</dbReference>
<keyword evidence="8 11" id="KW-1133">Transmembrane helix</keyword>
<keyword evidence="16" id="KW-1185">Reference proteome</keyword>
<dbReference type="GO" id="GO:0022857">
    <property type="term" value="F:transmembrane transporter activity"/>
    <property type="evidence" value="ECO:0007669"/>
    <property type="project" value="InterPro"/>
</dbReference>
<evidence type="ECO:0000256" key="2">
    <source>
        <dbReference type="ARBA" id="ARBA00010072"/>
    </source>
</evidence>
<dbReference type="Gene3D" id="1.10.3720.10">
    <property type="entry name" value="MetI-like"/>
    <property type="match status" value="1"/>
</dbReference>
<dbReference type="Proteomes" id="UP000058114">
    <property type="component" value="Chromosome"/>
</dbReference>
<evidence type="ECO:0000256" key="4">
    <source>
        <dbReference type="ARBA" id="ARBA00022475"/>
    </source>
</evidence>
<reference evidence="15" key="1">
    <citation type="submission" date="2015-10" db="EMBL/GenBank/DDBJ databases">
        <title>Complete Genome Sequence of Aeromonas schubertii strain WL1483.</title>
        <authorList>
            <person name="Liu L."/>
        </authorList>
    </citation>
    <scope>NUCLEOTIDE SEQUENCE [LARGE SCALE GENOMIC DNA]</scope>
    <source>
        <strain evidence="15">WL1483</strain>
    </source>
</reference>
<dbReference type="NCBIfam" id="TIGR01726">
    <property type="entry name" value="HEQRo_perm_3TM"/>
    <property type="match status" value="1"/>
</dbReference>
<evidence type="ECO:0000256" key="6">
    <source>
        <dbReference type="ARBA" id="ARBA00022692"/>
    </source>
</evidence>
<proteinExistence type="inferred from homology"/>
<evidence type="ECO:0000256" key="1">
    <source>
        <dbReference type="ARBA" id="ARBA00004429"/>
    </source>
</evidence>
<dbReference type="EMBL" id="JAIRBT010000008">
    <property type="protein sequence ID" value="MBZ6066093.1"/>
    <property type="molecule type" value="Genomic_DNA"/>
</dbReference>
<comment type="subcellular location">
    <subcellularLocation>
        <location evidence="1">Cell inner membrane</location>
        <topology evidence="1">Multi-pass membrane protein</topology>
    </subcellularLocation>
    <subcellularLocation>
        <location evidence="11">Cell membrane</location>
        <topology evidence="11">Multi-pass membrane protein</topology>
    </subcellularLocation>
</comment>
<feature type="transmembrane region" description="Helical" evidence="11">
    <location>
        <begin position="160"/>
        <end position="184"/>
    </location>
</feature>
<dbReference type="Proteomes" id="UP000774958">
    <property type="component" value="Unassembled WGS sequence"/>
</dbReference>
<dbReference type="InterPro" id="IPR010065">
    <property type="entry name" value="AA_ABC_transptr_permease_3TM"/>
</dbReference>
<keyword evidence="7" id="KW-0029">Amino-acid transport</keyword>
<evidence type="ECO:0000256" key="3">
    <source>
        <dbReference type="ARBA" id="ARBA00022448"/>
    </source>
</evidence>
<comment type="similarity">
    <text evidence="2">Belongs to the binding-protein-dependent transport system permease family. HisMQ subfamily.</text>
</comment>
<evidence type="ECO:0000256" key="10">
    <source>
        <dbReference type="ARBA" id="ARBA00040319"/>
    </source>
</evidence>
<evidence type="ECO:0000313" key="14">
    <source>
        <dbReference type="EMBL" id="MBZ6066093.1"/>
    </source>
</evidence>
<feature type="domain" description="ABC transmembrane type-1" evidence="12">
    <location>
        <begin position="17"/>
        <end position="214"/>
    </location>
</feature>
<evidence type="ECO:0000256" key="9">
    <source>
        <dbReference type="ARBA" id="ARBA00023136"/>
    </source>
</evidence>
<keyword evidence="4" id="KW-1003">Cell membrane</keyword>
<dbReference type="InterPro" id="IPR000515">
    <property type="entry name" value="MetI-like"/>
</dbReference>
<evidence type="ECO:0000256" key="11">
    <source>
        <dbReference type="RuleBase" id="RU363032"/>
    </source>
</evidence>
<feature type="transmembrane region" description="Helical" evidence="11">
    <location>
        <begin position="196"/>
        <end position="214"/>
    </location>
</feature>
<keyword evidence="5" id="KW-0997">Cell inner membrane</keyword>
<feature type="transmembrane region" description="Helical" evidence="11">
    <location>
        <begin position="86"/>
        <end position="105"/>
    </location>
</feature>
<dbReference type="GO" id="GO:0043190">
    <property type="term" value="C:ATP-binding cassette (ABC) transporter complex"/>
    <property type="evidence" value="ECO:0007669"/>
    <property type="project" value="InterPro"/>
</dbReference>
<feature type="transmembrane region" description="Helical" evidence="11">
    <location>
        <begin position="53"/>
        <end position="74"/>
    </location>
</feature>
<evidence type="ECO:0000313" key="15">
    <source>
        <dbReference type="Proteomes" id="UP000058114"/>
    </source>
</evidence>
<gene>
    <name evidence="13" type="primary">nocM</name>
    <name evidence="14" type="ORF">LA374_07730</name>
    <name evidence="13" type="ORF">WL1483_2544</name>
</gene>
<evidence type="ECO:0000313" key="16">
    <source>
        <dbReference type="Proteomes" id="UP000774958"/>
    </source>
</evidence>
<evidence type="ECO:0000256" key="5">
    <source>
        <dbReference type="ARBA" id="ARBA00022519"/>
    </source>
</evidence>
<dbReference type="InterPro" id="IPR035906">
    <property type="entry name" value="MetI-like_sf"/>
</dbReference>
<dbReference type="KEGG" id="asr:WL1483_2544"/>
<keyword evidence="9 11" id="KW-0472">Membrane</keyword>
<accession>A0A0S2SJV1</accession>
<protein>
    <recommendedName>
        <fullName evidence="10">Arginine ABC transporter permease protein ArtM</fullName>
    </recommendedName>
</protein>
<dbReference type="PANTHER" id="PTHR30614">
    <property type="entry name" value="MEMBRANE COMPONENT OF AMINO ACID ABC TRANSPORTER"/>
    <property type="match status" value="1"/>
</dbReference>
<feature type="transmembrane region" description="Helical" evidence="11">
    <location>
        <begin position="20"/>
        <end position="41"/>
    </location>
</feature>
<reference evidence="13 15" key="2">
    <citation type="journal article" date="2016" name="Genome Announc.">
        <title>Complete Genome Sequence of the Highly Virulent Aeromonas schubertii Strain WL1483, Isolated from Diseased Snakehead Fish (Channa argus) in China.</title>
        <authorList>
            <person name="Liu L."/>
            <person name="Li N."/>
            <person name="Zhang D."/>
            <person name="Fu X."/>
            <person name="Shi C."/>
            <person name="Lin Q."/>
            <person name="Hao G."/>
        </authorList>
    </citation>
    <scope>NUCLEOTIDE SEQUENCE [LARGE SCALE GENOMIC DNA]</scope>
    <source>
        <strain evidence="13 15">WL1483</strain>
    </source>
</reference>
<reference evidence="14 16" key="3">
    <citation type="submission" date="2021-09" db="EMBL/GenBank/DDBJ databases">
        <title>Aeromonas schubertii isolated from Asian sea bass.</title>
        <authorList>
            <person name="Pinpimai K."/>
        </authorList>
    </citation>
    <scope>NUCLEOTIDE SEQUENCE [LARGE SCALE GENOMIC DNA]</scope>
    <source>
        <strain evidence="14 16">CHULA2021a</strain>
    </source>
</reference>
<keyword evidence="3 11" id="KW-0813">Transport</keyword>
<dbReference type="RefSeq" id="WP_058628277.1">
    <property type="nucleotide sequence ID" value="NZ_CP013067.1"/>
</dbReference>
<dbReference type="PATRIC" id="fig|652.5.peg.1491"/>
<sequence>MDFSIILDEWPTYWQGLYTTVLLVLGSLLLGLMLAVPMGVLRTHRNWLIRFPIWAFIYFFRGTPLLVQLFIIYYGAAQWEWLKNSAAWSLFSQAWFCALLAFTLNTGAYTAEIVRGAVSNMPKGQIEAALAFGMSRWQTLTRVILPNSFRRALPAYSNEVIFMLQGSAVAGIITIVDLTGAARIVNSRYYSPFEAFITAGLLYMALTFVIVWLFKRLETRWHAHLKPRTV</sequence>
<dbReference type="GO" id="GO:0006865">
    <property type="term" value="P:amino acid transport"/>
    <property type="evidence" value="ECO:0007669"/>
    <property type="project" value="UniProtKB-KW"/>
</dbReference>
<evidence type="ECO:0000259" key="12">
    <source>
        <dbReference type="PROSITE" id="PS50928"/>
    </source>
</evidence>
<evidence type="ECO:0000256" key="8">
    <source>
        <dbReference type="ARBA" id="ARBA00022989"/>
    </source>
</evidence>
<organism evidence="13 15">
    <name type="scientific">Aeromonas schubertii</name>
    <dbReference type="NCBI Taxonomy" id="652"/>
    <lineage>
        <taxon>Bacteria</taxon>
        <taxon>Pseudomonadati</taxon>
        <taxon>Pseudomonadota</taxon>
        <taxon>Gammaproteobacteria</taxon>
        <taxon>Aeromonadales</taxon>
        <taxon>Aeromonadaceae</taxon>
        <taxon>Aeromonas</taxon>
    </lineage>
</organism>
<dbReference type="AlphaFoldDB" id="A0A0S2SJV1"/>